<evidence type="ECO:0000313" key="1">
    <source>
        <dbReference type="EMBL" id="HBA09933.1"/>
    </source>
</evidence>
<sequence length="135" mass="15174">MLFTKKAMKVKVPKALKVSRGRPKIDPRKKSRHYQLSIQGDLIDFLEAAGLKSKSAFVSLAIRTMMEFKKYRSLPYDKCLDCGCDMTAPLNPMDGAKTYVDEDGKVLDVFVQCEGCGGRAGHRQYDPRNHGIESE</sequence>
<accession>A0A351RD12</accession>
<name>A0A351RD12_9PROT</name>
<dbReference type="AlphaFoldDB" id="A0A351RD12"/>
<gene>
    <name evidence="1" type="ORF">DCW48_10620</name>
</gene>
<reference evidence="1 2" key="1">
    <citation type="journal article" date="2018" name="Nat. Biotechnol.">
        <title>A standardized bacterial taxonomy based on genome phylogeny substantially revises the tree of life.</title>
        <authorList>
            <person name="Parks D.H."/>
            <person name="Chuvochina M."/>
            <person name="Waite D.W."/>
            <person name="Rinke C."/>
            <person name="Skarshewski A."/>
            <person name="Chaumeil P.A."/>
            <person name="Hugenholtz P."/>
        </authorList>
    </citation>
    <scope>NUCLEOTIDE SEQUENCE [LARGE SCALE GENOMIC DNA]</scope>
    <source>
        <strain evidence="1">UBA9958</strain>
    </source>
</reference>
<evidence type="ECO:0000313" key="2">
    <source>
        <dbReference type="Proteomes" id="UP000264313"/>
    </source>
</evidence>
<comment type="caution">
    <text evidence="1">The sequence shown here is derived from an EMBL/GenBank/DDBJ whole genome shotgun (WGS) entry which is preliminary data.</text>
</comment>
<dbReference type="Proteomes" id="UP000264313">
    <property type="component" value="Unassembled WGS sequence"/>
</dbReference>
<proteinExistence type="predicted"/>
<organism evidence="1 2">
    <name type="scientific">Methylotenera mobilis</name>
    <dbReference type="NCBI Taxonomy" id="359408"/>
    <lineage>
        <taxon>Bacteria</taxon>
        <taxon>Pseudomonadati</taxon>
        <taxon>Pseudomonadota</taxon>
        <taxon>Betaproteobacteria</taxon>
        <taxon>Nitrosomonadales</taxon>
        <taxon>Methylophilaceae</taxon>
        <taxon>Methylotenera</taxon>
    </lineage>
</organism>
<protein>
    <submittedName>
        <fullName evidence="1">Uncharacterized protein</fullName>
    </submittedName>
</protein>
<dbReference type="EMBL" id="DNAA01000249">
    <property type="protein sequence ID" value="HBA09933.1"/>
    <property type="molecule type" value="Genomic_DNA"/>
</dbReference>